<dbReference type="Gene3D" id="1.20.5.500">
    <property type="entry name" value="Single helix bin"/>
    <property type="match status" value="1"/>
</dbReference>
<proteinExistence type="predicted"/>
<dbReference type="InterPro" id="IPR002957">
    <property type="entry name" value="Keratin_I"/>
</dbReference>
<dbReference type="OrthoDB" id="2441647at2759"/>
<dbReference type="PANTHER" id="PTHR23239:SF358">
    <property type="entry name" value="KERATIN, TYPE I CYTOSKELETAL 18"/>
    <property type="match status" value="1"/>
</dbReference>
<dbReference type="PANTHER" id="PTHR23239">
    <property type="entry name" value="INTERMEDIATE FILAMENT"/>
    <property type="match status" value="1"/>
</dbReference>
<accession>A0A8C4Z855</accession>
<evidence type="ECO:0000256" key="2">
    <source>
        <dbReference type="ARBA" id="ARBA00023054"/>
    </source>
</evidence>
<dbReference type="GO" id="GO:0005198">
    <property type="term" value="F:structural molecule activity"/>
    <property type="evidence" value="ECO:0007669"/>
    <property type="project" value="InterPro"/>
</dbReference>
<dbReference type="InterPro" id="IPR039008">
    <property type="entry name" value="IF_rod_dom"/>
</dbReference>
<gene>
    <name evidence="6" type="primary">zgc:92380</name>
</gene>
<dbReference type="PROSITE" id="PS51842">
    <property type="entry name" value="IF_ROD_2"/>
    <property type="match status" value="1"/>
</dbReference>
<reference evidence="6" key="2">
    <citation type="submission" date="2025-09" db="UniProtKB">
        <authorList>
            <consortium name="Ensembl"/>
        </authorList>
    </citation>
    <scope>IDENTIFICATION</scope>
</reference>
<dbReference type="Gene3D" id="1.20.5.170">
    <property type="match status" value="1"/>
</dbReference>
<dbReference type="OMA" id="VMRNDTE"/>
<evidence type="ECO:0000256" key="1">
    <source>
        <dbReference type="ARBA" id="ARBA00022754"/>
    </source>
</evidence>
<protein>
    <recommendedName>
        <fullName evidence="5">IF rod domain-containing protein</fullName>
    </recommendedName>
</protein>
<sequence>MPRDSAGSMFGGAGGRGTRVSISSLEGLRNAMRKDPQRDAAAAAAAPAEVAADDKKTMQGLNERLAEYLAREGQLVEANKKIQAEINEILAKRSAQDGRDWNEIKKPLDDLRNKVKNMTMDIANVMLKIDNSKLANDDFQNKLDTENELCRTVERDLIGLKNILDDTKLQRLQLEGEVESVKEELAILKKDHNDEVEELRQKIRDSSIHVEVDSQESNLAETLNKIRAAYDKLAKKNQKEADNWYQSKFENIKVEEAQNTEALQSGRSELNDLTRQRQMLELDIQSMIRMIRSLEENLKETEERYGGELSRLRRVLQGLEAEQGQLRAQLGRQVEAHQDLLNVKMKLEAEIDEYRKLMAGIFADEDRTDAV</sequence>
<evidence type="ECO:0000256" key="3">
    <source>
        <dbReference type="SAM" id="Coils"/>
    </source>
</evidence>
<reference evidence="6" key="1">
    <citation type="submission" date="2025-08" db="UniProtKB">
        <authorList>
            <consortium name="Ensembl"/>
        </authorList>
    </citation>
    <scope>IDENTIFICATION</scope>
</reference>
<dbReference type="SMART" id="SM01391">
    <property type="entry name" value="Filament"/>
    <property type="match status" value="1"/>
</dbReference>
<name>A0A8C4Z855_GADMO</name>
<dbReference type="GO" id="GO:0005882">
    <property type="term" value="C:intermediate filament"/>
    <property type="evidence" value="ECO:0007669"/>
    <property type="project" value="UniProtKB-KW"/>
</dbReference>
<keyword evidence="1" id="KW-0403">Intermediate filament</keyword>
<dbReference type="Proteomes" id="UP000694546">
    <property type="component" value="Chromosome 4"/>
</dbReference>
<dbReference type="SUPFAM" id="SSF64593">
    <property type="entry name" value="Intermediate filament protein, coiled coil region"/>
    <property type="match status" value="1"/>
</dbReference>
<feature type="region of interest" description="Disordered" evidence="4">
    <location>
        <begin position="1"/>
        <end position="47"/>
    </location>
</feature>
<evidence type="ECO:0000259" key="5">
    <source>
        <dbReference type="PROSITE" id="PS51842"/>
    </source>
</evidence>
<evidence type="ECO:0000313" key="7">
    <source>
        <dbReference type="Proteomes" id="UP000694546"/>
    </source>
</evidence>
<feature type="coiled-coil region" evidence="3">
    <location>
        <begin position="108"/>
        <end position="357"/>
    </location>
</feature>
<feature type="domain" description="IF rod" evidence="5">
    <location>
        <begin position="54"/>
        <end position="365"/>
    </location>
</feature>
<dbReference type="AlphaFoldDB" id="A0A8C4Z855"/>
<dbReference type="Ensembl" id="ENSGMOT00000009509.2">
    <property type="protein sequence ID" value="ENSGMOP00000009257.2"/>
    <property type="gene ID" value="ENSGMOG00000008652.2"/>
</dbReference>
<keyword evidence="7" id="KW-1185">Reference proteome</keyword>
<dbReference type="GeneTree" id="ENSGT00940000163961"/>
<evidence type="ECO:0000256" key="4">
    <source>
        <dbReference type="SAM" id="MobiDB-lite"/>
    </source>
</evidence>
<keyword evidence="2 3" id="KW-0175">Coiled coil</keyword>
<dbReference type="Gene3D" id="1.20.5.1160">
    <property type="entry name" value="Vasodilator-stimulated phosphoprotein"/>
    <property type="match status" value="1"/>
</dbReference>
<dbReference type="PRINTS" id="PR01248">
    <property type="entry name" value="TYPE1KERATIN"/>
</dbReference>
<evidence type="ECO:0000313" key="6">
    <source>
        <dbReference type="Ensembl" id="ENSGMOP00000009257.2"/>
    </source>
</evidence>
<organism evidence="6 7">
    <name type="scientific">Gadus morhua</name>
    <name type="common">Atlantic cod</name>
    <dbReference type="NCBI Taxonomy" id="8049"/>
    <lineage>
        <taxon>Eukaryota</taxon>
        <taxon>Metazoa</taxon>
        <taxon>Chordata</taxon>
        <taxon>Craniata</taxon>
        <taxon>Vertebrata</taxon>
        <taxon>Euteleostomi</taxon>
        <taxon>Actinopterygii</taxon>
        <taxon>Neopterygii</taxon>
        <taxon>Teleostei</taxon>
        <taxon>Neoteleostei</taxon>
        <taxon>Acanthomorphata</taxon>
        <taxon>Zeiogadaria</taxon>
        <taxon>Gadariae</taxon>
        <taxon>Gadiformes</taxon>
        <taxon>Gadoidei</taxon>
        <taxon>Gadidae</taxon>
        <taxon>Gadus</taxon>
    </lineage>
</organism>
<dbReference type="Pfam" id="PF00038">
    <property type="entry name" value="Filament"/>
    <property type="match status" value="1"/>
</dbReference>